<sequence>MAEFVYSTQASPPPSSLQLPVSAERARTDHHPRMGKGRNSFSPPIIATDDEPPLKRGISSRYPRIETGRNHNKRICPRSKPPPVVVPQEKRFINPTLEPDSDSGIDVDSPKGSTHPSSSMAYVRSGAPSPAPKPRVHDAAKPASDGNSSTTDTTASIFSSIEFGSPVLPQLPFANKQNVERKPVDAIESPAEPADDILNARSSRRILKSWTEAIPFRPRILPQIKKALPSFRDIRGKSDGHSSRARLFQRNKSLPIAKNFDGERSPRYTSSSAGKSTVSQDESKESEKQRRVPEYNLRRSFKRWMDKLRVESRLQPETERQVTSIYQDLLKNSRPVSELYPQLRRLLATTPDLLKKFRILVPTASLAKWGAAERAARCHFQVQKYKHTLRKCLNSFHLKQKQQISQKPEKDPLFYHPNTLFPQAPKQEDDITLQVRYLEKVLPIVKPPPKLNMEAAQSIENIKANIKATNKLYFEGLVGLEEVYGGKGVEVPPKATLALRRQCERLAGLYAGVGAGVQRENENGNGNENWKGGVSEVEAWKVQEMVDISLFAAGDGYWARKMVNGGLGFAF</sequence>
<accession>A0A8H4RQ09</accession>
<proteinExistence type="predicted"/>
<feature type="region of interest" description="Disordered" evidence="1">
    <location>
        <begin position="1"/>
        <end position="153"/>
    </location>
</feature>
<evidence type="ECO:0000313" key="2">
    <source>
        <dbReference type="EMBL" id="KAF4632317.1"/>
    </source>
</evidence>
<keyword evidence="3" id="KW-1185">Reference proteome</keyword>
<evidence type="ECO:0000256" key="1">
    <source>
        <dbReference type="SAM" id="MobiDB-lite"/>
    </source>
</evidence>
<reference evidence="2 3" key="1">
    <citation type="submission" date="2020-03" db="EMBL/GenBank/DDBJ databases">
        <title>Draft Genome Sequence of Cudoniella acicularis.</title>
        <authorList>
            <person name="Buettner E."/>
            <person name="Kellner H."/>
        </authorList>
    </citation>
    <scope>NUCLEOTIDE SEQUENCE [LARGE SCALE GENOMIC DNA]</scope>
    <source>
        <strain evidence="2 3">DSM 108380</strain>
    </source>
</reference>
<feature type="region of interest" description="Disordered" evidence="1">
    <location>
        <begin position="256"/>
        <end position="292"/>
    </location>
</feature>
<evidence type="ECO:0000313" key="3">
    <source>
        <dbReference type="Proteomes" id="UP000566819"/>
    </source>
</evidence>
<dbReference type="EMBL" id="JAAMPI010000358">
    <property type="protein sequence ID" value="KAF4632317.1"/>
    <property type="molecule type" value="Genomic_DNA"/>
</dbReference>
<gene>
    <name evidence="2" type="ORF">G7Y89_g5811</name>
</gene>
<comment type="caution">
    <text evidence="2">The sequence shown here is derived from an EMBL/GenBank/DDBJ whole genome shotgun (WGS) entry which is preliminary data.</text>
</comment>
<name>A0A8H4RQ09_9HELO</name>
<feature type="compositionally biased region" description="Polar residues" evidence="1">
    <location>
        <begin position="111"/>
        <end position="120"/>
    </location>
</feature>
<feature type="compositionally biased region" description="Basic and acidic residues" evidence="1">
    <location>
        <begin position="281"/>
        <end position="292"/>
    </location>
</feature>
<organism evidence="2 3">
    <name type="scientific">Cudoniella acicularis</name>
    <dbReference type="NCBI Taxonomy" id="354080"/>
    <lineage>
        <taxon>Eukaryota</taxon>
        <taxon>Fungi</taxon>
        <taxon>Dikarya</taxon>
        <taxon>Ascomycota</taxon>
        <taxon>Pezizomycotina</taxon>
        <taxon>Leotiomycetes</taxon>
        <taxon>Helotiales</taxon>
        <taxon>Tricladiaceae</taxon>
        <taxon>Cudoniella</taxon>
    </lineage>
</organism>
<dbReference type="Proteomes" id="UP000566819">
    <property type="component" value="Unassembled WGS sequence"/>
</dbReference>
<protein>
    <submittedName>
        <fullName evidence="2">Uncharacterized protein</fullName>
    </submittedName>
</protein>
<feature type="compositionally biased region" description="Polar residues" evidence="1">
    <location>
        <begin position="267"/>
        <end position="280"/>
    </location>
</feature>
<dbReference type="AlphaFoldDB" id="A0A8H4RQ09"/>